<dbReference type="InterPro" id="IPR050796">
    <property type="entry name" value="SCF_F-box_component"/>
</dbReference>
<evidence type="ECO:0000259" key="1">
    <source>
        <dbReference type="PROSITE" id="PS50181"/>
    </source>
</evidence>
<protein>
    <submittedName>
        <fullName evidence="2">OLC1v1033768C1</fullName>
    </submittedName>
</protein>
<keyword evidence="3" id="KW-1185">Reference proteome</keyword>
<dbReference type="Proteomes" id="UP001161247">
    <property type="component" value="Chromosome 3"/>
</dbReference>
<name>A0AAV1CQN9_OLDCO</name>
<evidence type="ECO:0000313" key="3">
    <source>
        <dbReference type="Proteomes" id="UP001161247"/>
    </source>
</evidence>
<dbReference type="InterPro" id="IPR001810">
    <property type="entry name" value="F-box_dom"/>
</dbReference>
<accession>A0AAV1CQN9</accession>
<dbReference type="SMART" id="SM00256">
    <property type="entry name" value="FBOX"/>
    <property type="match status" value="1"/>
</dbReference>
<dbReference type="Gene3D" id="1.20.1280.50">
    <property type="match status" value="1"/>
</dbReference>
<sequence>MMTSSKQHSDECRQLPEDVIEQVLVRLPCKTVLRFRCVSRRWKAIIQTKFFVNQHLAITAAESKSNPNITRVLEVWEDNGSCIHTVTLEPDMIGKLRTKELDLNHPFGKHVAGIHGCCNGLICLTYSEYHTAGAPSRHRLLLWNPSIRKYWELRQPIRFITSADHKFDPASWNFVYGFGYDDLNDDYKVVKVVESSHFGVRIHQQVGVYSRKLNSWKLIEKMPTSAAAGQIDSTVTGDGKLVNNALHWIIDCDIYFVAFDLRTDTYRMIPQPDEVMKDRDSMARDCSYGDLQGCLYVMYGHKATASLHLWIMKDYGVKDSWTKIVVLEDFPRRSWYYPKGPTRQHIPIAYIRGGGGGGGGSGKVFFDDRSCVYGYDIETQTFENCPPYSSFSLCVLHGEYSFISTLVDLDLTAQR</sequence>
<dbReference type="PANTHER" id="PTHR31672">
    <property type="entry name" value="BNACNNG10540D PROTEIN"/>
    <property type="match status" value="1"/>
</dbReference>
<dbReference type="CDD" id="cd22157">
    <property type="entry name" value="F-box_AtFBW1-like"/>
    <property type="match status" value="1"/>
</dbReference>
<dbReference type="InterPro" id="IPR013187">
    <property type="entry name" value="F-box-assoc_dom_typ3"/>
</dbReference>
<dbReference type="AlphaFoldDB" id="A0AAV1CQN9"/>
<dbReference type="Pfam" id="PF08268">
    <property type="entry name" value="FBA_3"/>
    <property type="match status" value="1"/>
</dbReference>
<evidence type="ECO:0000313" key="2">
    <source>
        <dbReference type="EMBL" id="CAI9097365.1"/>
    </source>
</evidence>
<dbReference type="PROSITE" id="PS50181">
    <property type="entry name" value="FBOX"/>
    <property type="match status" value="1"/>
</dbReference>
<gene>
    <name evidence="2" type="ORF">OLC1_LOCUS7868</name>
</gene>
<dbReference type="Pfam" id="PF00646">
    <property type="entry name" value="F-box"/>
    <property type="match status" value="1"/>
</dbReference>
<dbReference type="SUPFAM" id="SSF81383">
    <property type="entry name" value="F-box domain"/>
    <property type="match status" value="1"/>
</dbReference>
<dbReference type="EMBL" id="OX459120">
    <property type="protein sequence ID" value="CAI9097365.1"/>
    <property type="molecule type" value="Genomic_DNA"/>
</dbReference>
<dbReference type="InterPro" id="IPR036047">
    <property type="entry name" value="F-box-like_dom_sf"/>
</dbReference>
<reference evidence="2" key="1">
    <citation type="submission" date="2023-03" db="EMBL/GenBank/DDBJ databases">
        <authorList>
            <person name="Julca I."/>
        </authorList>
    </citation>
    <scope>NUCLEOTIDE SEQUENCE</scope>
</reference>
<proteinExistence type="predicted"/>
<feature type="domain" description="F-box" evidence="1">
    <location>
        <begin position="9"/>
        <end position="54"/>
    </location>
</feature>
<dbReference type="InterPro" id="IPR017451">
    <property type="entry name" value="F-box-assoc_interact_dom"/>
</dbReference>
<dbReference type="NCBIfam" id="TIGR01640">
    <property type="entry name" value="F_box_assoc_1"/>
    <property type="match status" value="1"/>
</dbReference>
<organism evidence="2 3">
    <name type="scientific">Oldenlandia corymbosa var. corymbosa</name>
    <dbReference type="NCBI Taxonomy" id="529605"/>
    <lineage>
        <taxon>Eukaryota</taxon>
        <taxon>Viridiplantae</taxon>
        <taxon>Streptophyta</taxon>
        <taxon>Embryophyta</taxon>
        <taxon>Tracheophyta</taxon>
        <taxon>Spermatophyta</taxon>
        <taxon>Magnoliopsida</taxon>
        <taxon>eudicotyledons</taxon>
        <taxon>Gunneridae</taxon>
        <taxon>Pentapetalae</taxon>
        <taxon>asterids</taxon>
        <taxon>lamiids</taxon>
        <taxon>Gentianales</taxon>
        <taxon>Rubiaceae</taxon>
        <taxon>Rubioideae</taxon>
        <taxon>Spermacoceae</taxon>
        <taxon>Hedyotis-Oldenlandia complex</taxon>
        <taxon>Oldenlandia</taxon>
    </lineage>
</organism>
<dbReference type="PANTHER" id="PTHR31672:SF13">
    <property type="entry name" value="F-BOX PROTEIN CPR30-LIKE"/>
    <property type="match status" value="1"/>
</dbReference>